<reference evidence="2 3" key="1">
    <citation type="submission" date="2009-08" db="EMBL/GenBank/DDBJ databases">
        <title>The Genome Sequence of Spizellomyces punctatus strain DAOM BR117.</title>
        <authorList>
            <consortium name="The Broad Institute Genome Sequencing Platform"/>
            <person name="Russ C."/>
            <person name="Cuomo C."/>
            <person name="Shea T."/>
            <person name="Young S.K."/>
            <person name="Zeng Q."/>
            <person name="Koehrsen M."/>
            <person name="Haas B."/>
            <person name="Borodovsky M."/>
            <person name="Guigo R."/>
            <person name="Alvarado L."/>
            <person name="Berlin A."/>
            <person name="Bochicchio J."/>
            <person name="Borenstein D."/>
            <person name="Chapman S."/>
            <person name="Chen Z."/>
            <person name="Engels R."/>
            <person name="Freedman E."/>
            <person name="Gellesch M."/>
            <person name="Goldberg J."/>
            <person name="Griggs A."/>
            <person name="Gujja S."/>
            <person name="Heiman D."/>
            <person name="Hepburn T."/>
            <person name="Howarth C."/>
            <person name="Jen D."/>
            <person name="Larson L."/>
            <person name="Lewis B."/>
            <person name="Mehta T."/>
            <person name="Park D."/>
            <person name="Pearson M."/>
            <person name="Roberts A."/>
            <person name="Saif S."/>
            <person name="Shenoy N."/>
            <person name="Sisk P."/>
            <person name="Stolte C."/>
            <person name="Sykes S."/>
            <person name="Thomson T."/>
            <person name="Walk T."/>
            <person name="White J."/>
            <person name="Yandava C."/>
            <person name="Burger G."/>
            <person name="Gray M.W."/>
            <person name="Holland P.W.H."/>
            <person name="King N."/>
            <person name="Lang F.B.F."/>
            <person name="Roger A.J."/>
            <person name="Ruiz-Trillo I."/>
            <person name="Lander E."/>
            <person name="Nusbaum C."/>
        </authorList>
    </citation>
    <scope>NUCLEOTIDE SEQUENCE [LARGE SCALE GENOMIC DNA]</scope>
    <source>
        <strain evidence="2 3">DAOM BR117</strain>
    </source>
</reference>
<name>A0A0L0HCS7_SPIPD</name>
<feature type="domain" description="F-box" evidence="1">
    <location>
        <begin position="9"/>
        <end position="55"/>
    </location>
</feature>
<dbReference type="InterPro" id="IPR025886">
    <property type="entry name" value="PP2-like"/>
</dbReference>
<dbReference type="AlphaFoldDB" id="A0A0L0HCS7"/>
<accession>A0A0L0HCS7</accession>
<dbReference type="SUPFAM" id="SSF81383">
    <property type="entry name" value="F-box domain"/>
    <property type="match status" value="1"/>
</dbReference>
<proteinExistence type="predicted"/>
<dbReference type="eggNOG" id="ENOG502SG9S">
    <property type="taxonomic scope" value="Eukaryota"/>
</dbReference>
<protein>
    <recommendedName>
        <fullName evidence="1">F-box domain-containing protein</fullName>
    </recommendedName>
</protein>
<dbReference type="RefSeq" id="XP_016606754.1">
    <property type="nucleotide sequence ID" value="XM_016754605.1"/>
</dbReference>
<dbReference type="GeneID" id="27689701"/>
<dbReference type="STRING" id="645134.A0A0L0HCS7"/>
<dbReference type="OrthoDB" id="2913263at2759"/>
<evidence type="ECO:0000259" key="1">
    <source>
        <dbReference type="PROSITE" id="PS50181"/>
    </source>
</evidence>
<dbReference type="Gene3D" id="1.20.1280.50">
    <property type="match status" value="1"/>
</dbReference>
<dbReference type="EMBL" id="KQ257460">
    <property type="protein sequence ID" value="KNC98714.1"/>
    <property type="molecule type" value="Genomic_DNA"/>
</dbReference>
<keyword evidence="3" id="KW-1185">Reference proteome</keyword>
<evidence type="ECO:0000313" key="2">
    <source>
        <dbReference type="EMBL" id="KNC98714.1"/>
    </source>
</evidence>
<dbReference type="InterPro" id="IPR036047">
    <property type="entry name" value="F-box-like_dom_sf"/>
</dbReference>
<dbReference type="Pfam" id="PF14299">
    <property type="entry name" value="PP2"/>
    <property type="match status" value="1"/>
</dbReference>
<dbReference type="PANTHER" id="PTHR31960:SF26">
    <property type="entry name" value="F-BOX DOMAIN CONTAINING PROTEIN"/>
    <property type="match status" value="1"/>
</dbReference>
<gene>
    <name evidence="2" type="ORF">SPPG_06391</name>
</gene>
<dbReference type="OMA" id="QTRESCY"/>
<dbReference type="Proteomes" id="UP000053201">
    <property type="component" value="Unassembled WGS sequence"/>
</dbReference>
<dbReference type="PANTHER" id="PTHR31960">
    <property type="entry name" value="F-BOX PROTEIN PP2-A15"/>
    <property type="match status" value="1"/>
</dbReference>
<sequence length="304" mass="33661">MAPISILERDRFSTLPQELSIQIIKFLSCSDVGRLAQTSRHFSVVTRDEYLWNLMTAWRFGKDALSAQGPIHSPKELYQTLSADGLSLRADKLSIVWNDGRYWQMEEDLSSQSGLVATLRSVCWFDVRGQINGVPRGKYIPIWRIKLVGRGPHTLSGVTFKASTISEEAAAHDSTASTRILGNFPDDPSYSLPTFVPGEASRPLRPTDWTDFVLPELSVGDWEGAPPYLKVEVEAIDHADTWKFGLKIDGVRLVRVGEEERIAQESQPNEGSADEEGVVPLLLRGLRTGVAQVGGVMRDALGLI</sequence>
<dbReference type="VEuPathDB" id="FungiDB:SPPG_06391"/>
<organism evidence="2 3">
    <name type="scientific">Spizellomyces punctatus (strain DAOM BR117)</name>
    <dbReference type="NCBI Taxonomy" id="645134"/>
    <lineage>
        <taxon>Eukaryota</taxon>
        <taxon>Fungi</taxon>
        <taxon>Fungi incertae sedis</taxon>
        <taxon>Chytridiomycota</taxon>
        <taxon>Chytridiomycota incertae sedis</taxon>
        <taxon>Chytridiomycetes</taxon>
        <taxon>Spizellomycetales</taxon>
        <taxon>Spizellomycetaceae</taxon>
        <taxon>Spizellomyces</taxon>
    </lineage>
</organism>
<evidence type="ECO:0000313" key="3">
    <source>
        <dbReference type="Proteomes" id="UP000053201"/>
    </source>
</evidence>
<dbReference type="InParanoid" id="A0A0L0HCS7"/>
<dbReference type="Pfam" id="PF12937">
    <property type="entry name" value="F-box-like"/>
    <property type="match status" value="1"/>
</dbReference>
<dbReference type="PROSITE" id="PS50181">
    <property type="entry name" value="FBOX"/>
    <property type="match status" value="1"/>
</dbReference>
<dbReference type="InterPro" id="IPR001810">
    <property type="entry name" value="F-box_dom"/>
</dbReference>